<dbReference type="InterPro" id="IPR038489">
    <property type="entry name" value="SUFU_C_sf"/>
</dbReference>
<dbReference type="Proteomes" id="UP000694843">
    <property type="component" value="Unplaced"/>
</dbReference>
<comment type="subcellular location">
    <subcellularLocation>
        <location evidence="1">Cytoplasm</location>
    </subcellularLocation>
    <subcellularLocation>
        <location evidence="1">Nucleus</location>
    </subcellularLocation>
</comment>
<feature type="compositionally biased region" description="Basic and acidic residues" evidence="2">
    <location>
        <begin position="1"/>
        <end position="12"/>
    </location>
</feature>
<accession>A0A8B7N555</accession>
<proteinExistence type="inferred from homology"/>
<dbReference type="CTD" id="41565"/>
<sequence length="480" mass="52085">MECQDMEWKEGKVPSNGDTPSKIEIESPDAVKNGNIIADSTVPAGLQALFCACTNLYPDQPNPLQVTALVKYWLGGPDPLDYISMYDVPGNDKLKIPPHWHYISFGLSDIHGDGRVHEFTGPDKVSGFGFELTMRLKKEPTDKGPPTWPAAIMQGLAKYVFQSESTLCVGDHVSWNSPLDGGESRLQHMLMAEDPCLGMVRTPNGNVQFVQVVGITSEELRAVQHWNGAGVLAILKRSLVTGGPWLVTDMRRGESVYELDPAVAEEVEAGIESTGSNLSGVSARISWVMQPDVTLNSCLRAQDRSLASVDSPSITVKKENNSDSGQDLPLIKSEPKQEESEQNVDTEEKQRTACSGAVPAELFETQRLESVHVTINLESGALLPLALRGRLKHGRHFTFKAVLGSAALTLIAPGVSGAFVSAESPYAVRGPWLQLLIPDDLIELMSADLAGLADPDEVKVPVTFQWPAHKLTLTIVGEDC</sequence>
<dbReference type="KEGG" id="hazt:108666387"/>
<dbReference type="InterPro" id="IPR024314">
    <property type="entry name" value="SUFU_C"/>
</dbReference>
<dbReference type="GeneID" id="108666387"/>
<dbReference type="PIRSF" id="PIRSF011844">
    <property type="entry name" value="Suppressor_of_fused_protein"/>
    <property type="match status" value="1"/>
</dbReference>
<feature type="region of interest" description="Disordered" evidence="2">
    <location>
        <begin position="310"/>
        <end position="352"/>
    </location>
</feature>
<feature type="domain" description="Suppressor of fused C-terminal" evidence="4">
    <location>
        <begin position="265"/>
        <end position="475"/>
    </location>
</feature>
<dbReference type="InterPro" id="IPR020941">
    <property type="entry name" value="SUFU-like_domain"/>
</dbReference>
<dbReference type="SUPFAM" id="SSF103359">
    <property type="entry name" value="Suppressor of Fused, N-terminal domain"/>
    <property type="match status" value="1"/>
</dbReference>
<keyword evidence="1" id="KW-0539">Nucleus</keyword>
<dbReference type="InterPro" id="IPR016591">
    <property type="entry name" value="Suppressor_of_fused_euk"/>
</dbReference>
<evidence type="ECO:0000259" key="4">
    <source>
        <dbReference type="Pfam" id="PF12470"/>
    </source>
</evidence>
<dbReference type="Gene3D" id="3.30.1360.230">
    <property type="entry name" value="Sufu, C-terminal domain"/>
    <property type="match status" value="1"/>
</dbReference>
<dbReference type="Pfam" id="PF12470">
    <property type="entry name" value="SUFU_C"/>
    <property type="match status" value="1"/>
</dbReference>
<feature type="region of interest" description="Disordered" evidence="2">
    <location>
        <begin position="1"/>
        <end position="23"/>
    </location>
</feature>
<dbReference type="InterPro" id="IPR037181">
    <property type="entry name" value="SUFU_N"/>
</dbReference>
<organism evidence="5 6">
    <name type="scientific">Hyalella azteca</name>
    <name type="common">Amphipod</name>
    <dbReference type="NCBI Taxonomy" id="294128"/>
    <lineage>
        <taxon>Eukaryota</taxon>
        <taxon>Metazoa</taxon>
        <taxon>Ecdysozoa</taxon>
        <taxon>Arthropoda</taxon>
        <taxon>Crustacea</taxon>
        <taxon>Multicrustacea</taxon>
        <taxon>Malacostraca</taxon>
        <taxon>Eumalacostraca</taxon>
        <taxon>Peracarida</taxon>
        <taxon>Amphipoda</taxon>
        <taxon>Senticaudata</taxon>
        <taxon>Talitrida</taxon>
        <taxon>Talitroidea</taxon>
        <taxon>Hyalellidae</taxon>
        <taxon>Hyalella</taxon>
    </lineage>
</organism>
<protein>
    <recommendedName>
        <fullName evidence="1">Suppressor of fused homolog</fullName>
    </recommendedName>
</protein>
<name>A0A8B7N555_HYAAZ</name>
<evidence type="ECO:0000259" key="3">
    <source>
        <dbReference type="Pfam" id="PF05076"/>
    </source>
</evidence>
<evidence type="ECO:0000256" key="2">
    <source>
        <dbReference type="SAM" id="MobiDB-lite"/>
    </source>
</evidence>
<evidence type="ECO:0000256" key="1">
    <source>
        <dbReference type="PIRNR" id="PIRNR011844"/>
    </source>
</evidence>
<dbReference type="PANTHER" id="PTHR10928:SF2">
    <property type="entry name" value="SUPPRESSOR OF FUSED HOMOLOG"/>
    <property type="match status" value="1"/>
</dbReference>
<keyword evidence="1" id="KW-0963">Cytoplasm</keyword>
<dbReference type="AlphaFoldDB" id="A0A8B7N555"/>
<dbReference type="GO" id="GO:0005634">
    <property type="term" value="C:nucleus"/>
    <property type="evidence" value="ECO:0007669"/>
    <property type="project" value="UniProtKB-SubCell"/>
</dbReference>
<evidence type="ECO:0000313" key="6">
    <source>
        <dbReference type="RefSeq" id="XP_018008740.1"/>
    </source>
</evidence>
<gene>
    <name evidence="6" type="primary">LOC108666387</name>
</gene>
<dbReference type="PANTHER" id="PTHR10928">
    <property type="entry name" value="SUPPRESSOR OF FUSED"/>
    <property type="match status" value="1"/>
</dbReference>
<dbReference type="GO" id="GO:0005737">
    <property type="term" value="C:cytoplasm"/>
    <property type="evidence" value="ECO:0007669"/>
    <property type="project" value="UniProtKB-SubCell"/>
</dbReference>
<dbReference type="OrthoDB" id="10038834at2759"/>
<dbReference type="Pfam" id="PF05076">
    <property type="entry name" value="SUFU"/>
    <property type="match status" value="1"/>
</dbReference>
<dbReference type="RefSeq" id="XP_018008740.1">
    <property type="nucleotide sequence ID" value="XM_018153251.2"/>
</dbReference>
<keyword evidence="5" id="KW-1185">Reference proteome</keyword>
<dbReference type="InterPro" id="IPR007768">
    <property type="entry name" value="Suppressor_of_fused"/>
</dbReference>
<evidence type="ECO:0000313" key="5">
    <source>
        <dbReference type="Proteomes" id="UP000694843"/>
    </source>
</evidence>
<feature type="domain" description="Suppressor of fused-like" evidence="3">
    <location>
        <begin position="76"/>
        <end position="252"/>
    </location>
</feature>
<dbReference type="OMA" id="CQIVGVT"/>
<comment type="similarity">
    <text evidence="1">Belongs to the SUFU family.</text>
</comment>
<reference evidence="6" key="1">
    <citation type="submission" date="2025-08" db="UniProtKB">
        <authorList>
            <consortium name="RefSeq"/>
        </authorList>
    </citation>
    <scope>IDENTIFICATION</scope>
    <source>
        <tissue evidence="6">Whole organism</tissue>
    </source>
</reference>